<keyword evidence="1" id="KW-0408">Iron</keyword>
<dbReference type="GO" id="GO:0071500">
    <property type="term" value="P:cellular response to nitrosative stress"/>
    <property type="evidence" value="ECO:0007669"/>
    <property type="project" value="TreeGrafter"/>
</dbReference>
<dbReference type="eggNOG" id="COG1017">
    <property type="taxonomic scope" value="Bacteria"/>
</dbReference>
<accession>A0A0A7EJ15</accession>
<keyword evidence="1" id="KW-0813">Transport</keyword>
<dbReference type="SUPFAM" id="SSF46458">
    <property type="entry name" value="Globin-like"/>
    <property type="match status" value="1"/>
</dbReference>
<dbReference type="HOGENOM" id="CLU_003827_13_3_6"/>
<reference evidence="3 4" key="1">
    <citation type="submission" date="2014-11" db="EMBL/GenBank/DDBJ databases">
        <title>Complete Genome Sequence of Pseudoalteromonas sp. Strain OCN003 Isolated from Kaneohe Bay, Oahu, Hawaii.</title>
        <authorList>
            <person name="Beurmann S."/>
            <person name="Videau P."/>
            <person name="Ushijima B."/>
            <person name="Smith A.M."/>
            <person name="Aeby G.S."/>
            <person name="Callahan S.M."/>
            <person name="Belcaid M."/>
        </authorList>
    </citation>
    <scope>NUCLEOTIDE SEQUENCE [LARGE SCALE GENOMIC DNA]</scope>
    <source>
        <strain evidence="3 4">OCN003</strain>
    </source>
</reference>
<dbReference type="CDD" id="cd12131">
    <property type="entry name" value="HGbI-like"/>
    <property type="match status" value="1"/>
</dbReference>
<dbReference type="STRING" id="1348114.OM33_13715"/>
<feature type="domain" description="Globin" evidence="2">
    <location>
        <begin position="1"/>
        <end position="134"/>
    </location>
</feature>
<dbReference type="EMBL" id="CP009888">
    <property type="protein sequence ID" value="AIY66051.1"/>
    <property type="molecule type" value="Genomic_DNA"/>
</dbReference>
<sequence>MTPHQIELVQSSWEKIVPIASDATAMFYQRLFTIAPHLKPLFQGDIEEQGKKLATILTTVVRGLKQLDKLEMKVWQLGRRHTAYGVTMTDYQPVADALLWTLEQGLGADFTVQTKDAWVAAYTLLSSVMQAGADYPYANFSLWKSEQR</sequence>
<dbReference type="GO" id="GO:0008941">
    <property type="term" value="F:nitric oxide dioxygenase NAD(P)H activity"/>
    <property type="evidence" value="ECO:0007669"/>
    <property type="project" value="TreeGrafter"/>
</dbReference>
<dbReference type="Pfam" id="PF00042">
    <property type="entry name" value="Globin"/>
    <property type="match status" value="1"/>
</dbReference>
<name>A0A0A7EJ15_9GAMM</name>
<keyword evidence="1" id="KW-0349">Heme</keyword>
<dbReference type="GO" id="GO:0005344">
    <property type="term" value="F:oxygen carrier activity"/>
    <property type="evidence" value="ECO:0007669"/>
    <property type="project" value="UniProtKB-KW"/>
</dbReference>
<dbReference type="PANTHER" id="PTHR43396:SF6">
    <property type="entry name" value="ABL201WP"/>
    <property type="match status" value="1"/>
</dbReference>
<dbReference type="InterPro" id="IPR009050">
    <property type="entry name" value="Globin-like_sf"/>
</dbReference>
<proteinExistence type="inferred from homology"/>
<evidence type="ECO:0000313" key="3">
    <source>
        <dbReference type="EMBL" id="AIY66051.1"/>
    </source>
</evidence>
<gene>
    <name evidence="3" type="ORF">OM33_13715</name>
</gene>
<evidence type="ECO:0000256" key="1">
    <source>
        <dbReference type="RuleBase" id="RU000356"/>
    </source>
</evidence>
<evidence type="ECO:0000313" key="4">
    <source>
        <dbReference type="Proteomes" id="UP000030341"/>
    </source>
</evidence>
<dbReference type="InterPro" id="IPR000971">
    <property type="entry name" value="Globin"/>
</dbReference>
<dbReference type="Proteomes" id="UP000030341">
    <property type="component" value="Chromosome 1"/>
</dbReference>
<dbReference type="PROSITE" id="PS01033">
    <property type="entry name" value="GLOBIN"/>
    <property type="match status" value="1"/>
</dbReference>
<dbReference type="GO" id="GO:0046210">
    <property type="term" value="P:nitric oxide catabolic process"/>
    <property type="evidence" value="ECO:0007669"/>
    <property type="project" value="TreeGrafter"/>
</dbReference>
<dbReference type="GO" id="GO:0071949">
    <property type="term" value="F:FAD binding"/>
    <property type="evidence" value="ECO:0007669"/>
    <property type="project" value="TreeGrafter"/>
</dbReference>
<dbReference type="AlphaFoldDB" id="A0A0A7EJ15"/>
<evidence type="ECO:0000259" key="2">
    <source>
        <dbReference type="PROSITE" id="PS01033"/>
    </source>
</evidence>
<dbReference type="InterPro" id="IPR012292">
    <property type="entry name" value="Globin/Proto"/>
</dbReference>
<dbReference type="OrthoDB" id="9801223at2"/>
<keyword evidence="1" id="KW-0561">Oxygen transport</keyword>
<dbReference type="GO" id="GO:0019825">
    <property type="term" value="F:oxygen binding"/>
    <property type="evidence" value="ECO:0007669"/>
    <property type="project" value="InterPro"/>
</dbReference>
<dbReference type="RefSeq" id="WP_038642503.1">
    <property type="nucleotide sequence ID" value="NZ_CP009888.1"/>
</dbReference>
<dbReference type="PANTHER" id="PTHR43396">
    <property type="entry name" value="FLAVOHEMOPROTEIN"/>
    <property type="match status" value="1"/>
</dbReference>
<comment type="similarity">
    <text evidence="1">Belongs to the globin family.</text>
</comment>
<dbReference type="Gene3D" id="1.10.490.10">
    <property type="entry name" value="Globins"/>
    <property type="match status" value="1"/>
</dbReference>
<protein>
    <submittedName>
        <fullName evidence="3">Hemin receptor</fullName>
    </submittedName>
</protein>
<organism evidence="3 4">
    <name type="scientific">Pseudoalteromonas piratica</name>
    <dbReference type="NCBI Taxonomy" id="1348114"/>
    <lineage>
        <taxon>Bacteria</taxon>
        <taxon>Pseudomonadati</taxon>
        <taxon>Pseudomonadota</taxon>
        <taxon>Gammaproteobacteria</taxon>
        <taxon>Alteromonadales</taxon>
        <taxon>Pseudoalteromonadaceae</taxon>
        <taxon>Pseudoalteromonas</taxon>
    </lineage>
</organism>
<dbReference type="KEGG" id="pseo:OM33_13715"/>
<keyword evidence="1" id="KW-0479">Metal-binding</keyword>
<keyword evidence="4" id="KW-1185">Reference proteome</keyword>
<dbReference type="GO" id="GO:0020037">
    <property type="term" value="F:heme binding"/>
    <property type="evidence" value="ECO:0007669"/>
    <property type="project" value="InterPro"/>
</dbReference>
<keyword evidence="3" id="KW-0675">Receptor</keyword>